<name>A0A6P1CK90_9NOCA</name>
<comment type="caution">
    <text evidence="1">The sequence shown here is derived from an EMBL/GenBank/DDBJ whole genome shotgun (WGS) entry which is preliminary data.</text>
</comment>
<protein>
    <submittedName>
        <fullName evidence="1">DUF3558 domain-containing protein</fullName>
    </submittedName>
</protein>
<evidence type="ECO:0000313" key="1">
    <source>
        <dbReference type="EMBL" id="NEW33019.1"/>
    </source>
</evidence>
<sequence length="180" mass="18885">MAAVVAAGALLAGGCGSDVEGTATSEGGVGASTGASGQRQAADLWDPCTQISDDLLIKIGVQPETKRSGVAQVEVEGWKVCEWHNDDFALSVLSTDYTLDDIRNKEGNHEFAEVTVKGRQGLRYRMTSDRRDEVCDIAFSASQGALIVAIMNDSITSKNVVAPCTRAEAAGEVLVPALPD</sequence>
<evidence type="ECO:0000313" key="2">
    <source>
        <dbReference type="Proteomes" id="UP000471166"/>
    </source>
</evidence>
<reference evidence="1 2" key="1">
    <citation type="submission" date="2020-01" db="EMBL/GenBank/DDBJ databases">
        <title>Genetics and antimicrobial susceptibilities of Nocardia species isolated from the soil; a comparison with species isolated from humans.</title>
        <authorList>
            <person name="Carrasco G."/>
            <person name="Monzon S."/>
            <person name="Sansegundo M."/>
            <person name="Garcia E."/>
            <person name="Garrido N."/>
            <person name="Medina M.J."/>
            <person name="Villalon P."/>
            <person name="Ramirez-Arocha A.C."/>
            <person name="Jimenez P."/>
            <person name="Cuesta I."/>
            <person name="Valdezate S."/>
        </authorList>
    </citation>
    <scope>NUCLEOTIDE SEQUENCE [LARGE SCALE GENOMIC DNA]</scope>
    <source>
        <strain evidence="1 2">CNM20110626</strain>
    </source>
</reference>
<organism evidence="1 2">
    <name type="scientific">Nocardia cyriacigeorgica</name>
    <dbReference type="NCBI Taxonomy" id="135487"/>
    <lineage>
        <taxon>Bacteria</taxon>
        <taxon>Bacillati</taxon>
        <taxon>Actinomycetota</taxon>
        <taxon>Actinomycetes</taxon>
        <taxon>Mycobacteriales</taxon>
        <taxon>Nocardiaceae</taxon>
        <taxon>Nocardia</taxon>
    </lineage>
</organism>
<dbReference type="Proteomes" id="UP000471166">
    <property type="component" value="Unassembled WGS sequence"/>
</dbReference>
<gene>
    <name evidence="1" type="ORF">GV791_10685</name>
</gene>
<proteinExistence type="predicted"/>
<dbReference type="Pfam" id="PF12079">
    <property type="entry name" value="DUF3558"/>
    <property type="match status" value="1"/>
</dbReference>
<accession>A0A6P1CK90</accession>
<dbReference type="InterPro" id="IPR024520">
    <property type="entry name" value="DUF3558"/>
</dbReference>
<dbReference type="RefSeq" id="WP_163844092.1">
    <property type="nucleotide sequence ID" value="NZ_JAAGVB010000013.1"/>
</dbReference>
<dbReference type="EMBL" id="JAAGVB010000013">
    <property type="protein sequence ID" value="NEW33019.1"/>
    <property type="molecule type" value="Genomic_DNA"/>
</dbReference>
<dbReference type="AlphaFoldDB" id="A0A6P1CK90"/>